<evidence type="ECO:0000256" key="2">
    <source>
        <dbReference type="SAM" id="SignalP"/>
    </source>
</evidence>
<sequence>MFLHLFGRFVIRFFFVGSVTTDLQTDKDSEAGSGAERTCSRWPRLRDSGRGVDGSNKFGPTIVCLAAWAPVSRFFVARWEGAGSSGHHGCRHGQREHLHNSPHLFDHRSRGTAASHHHHLRRTFHVVACRPLPTAFAGRRLVARATRQPSSRLVDWPVRALAMGSRRRPGPALAGSIGGSPGMVATWGTLGSPAPRRHGLRGTGQMTPN</sequence>
<reference evidence="4" key="1">
    <citation type="journal article" date="2009" name="Science">
        <title>The B73 maize genome: complexity, diversity, and dynamics.</title>
        <authorList>
            <person name="Schnable P.S."/>
            <person name="Ware D."/>
            <person name="Fulton R.S."/>
            <person name="Stein J.C."/>
            <person name="Wei F."/>
            <person name="Pasternak S."/>
            <person name="Liang C."/>
            <person name="Zhang J."/>
            <person name="Fulton L."/>
            <person name="Graves T.A."/>
            <person name="Minx P."/>
            <person name="Reily A.D."/>
            <person name="Courtney L."/>
            <person name="Kruchowski S.S."/>
            <person name="Tomlinson C."/>
            <person name="Strong C."/>
            <person name="Delehaunty K."/>
            <person name="Fronick C."/>
            <person name="Courtney B."/>
            <person name="Rock S.M."/>
            <person name="Belter E."/>
            <person name="Du F."/>
            <person name="Kim K."/>
            <person name="Abbott R.M."/>
            <person name="Cotton M."/>
            <person name="Levy A."/>
            <person name="Marchetto P."/>
            <person name="Ochoa K."/>
            <person name="Jackson S.M."/>
            <person name="Gillam B."/>
            <person name="Chen W."/>
            <person name="Yan L."/>
            <person name="Higginbotham J."/>
            <person name="Cardenas M."/>
            <person name="Waligorski J."/>
            <person name="Applebaum E."/>
            <person name="Phelps L."/>
            <person name="Falcone J."/>
            <person name="Kanchi K."/>
            <person name="Thane T."/>
            <person name="Scimone A."/>
            <person name="Thane N."/>
            <person name="Henke J."/>
            <person name="Wang T."/>
            <person name="Ruppert J."/>
            <person name="Shah N."/>
            <person name="Rotter K."/>
            <person name="Hodges J."/>
            <person name="Ingenthron E."/>
            <person name="Cordes M."/>
            <person name="Kohlberg S."/>
            <person name="Sgro J."/>
            <person name="Delgado B."/>
            <person name="Mead K."/>
            <person name="Chinwalla A."/>
            <person name="Leonard S."/>
            <person name="Crouse K."/>
            <person name="Collura K."/>
            <person name="Kudrna D."/>
            <person name="Currie J."/>
            <person name="He R."/>
            <person name="Angelova A."/>
            <person name="Rajasekar S."/>
            <person name="Mueller T."/>
            <person name="Lomeli R."/>
            <person name="Scara G."/>
            <person name="Ko A."/>
            <person name="Delaney K."/>
            <person name="Wissotski M."/>
            <person name="Lopez G."/>
            <person name="Campos D."/>
            <person name="Braidotti M."/>
            <person name="Ashley E."/>
            <person name="Golser W."/>
            <person name="Kim H."/>
            <person name="Lee S."/>
            <person name="Lin J."/>
            <person name="Dujmic Z."/>
            <person name="Kim W."/>
            <person name="Talag J."/>
            <person name="Zuccolo A."/>
            <person name="Fan C."/>
            <person name="Sebastian A."/>
            <person name="Kramer M."/>
            <person name="Spiegel L."/>
            <person name="Nascimento L."/>
            <person name="Zutavern T."/>
            <person name="Miller B."/>
            <person name="Ambroise C."/>
            <person name="Muller S."/>
            <person name="Spooner W."/>
            <person name="Narechania A."/>
            <person name="Ren L."/>
            <person name="Wei S."/>
            <person name="Kumari S."/>
            <person name="Faga B."/>
            <person name="Levy M.J."/>
            <person name="McMahan L."/>
            <person name="Van Buren P."/>
            <person name="Vaughn M.W."/>
            <person name="Ying K."/>
            <person name="Yeh C.-T."/>
            <person name="Emrich S.J."/>
            <person name="Jia Y."/>
            <person name="Kalyanaraman A."/>
            <person name="Hsia A.-P."/>
            <person name="Barbazuk W.B."/>
            <person name="Baucom R.S."/>
            <person name="Brutnell T.P."/>
            <person name="Carpita N.C."/>
            <person name="Chaparro C."/>
            <person name="Chia J.-M."/>
            <person name="Deragon J.-M."/>
            <person name="Estill J.C."/>
            <person name="Fu Y."/>
            <person name="Jeddeloh J.A."/>
            <person name="Han Y."/>
            <person name="Lee H."/>
            <person name="Li P."/>
            <person name="Lisch D.R."/>
            <person name="Liu S."/>
            <person name="Liu Z."/>
            <person name="Nagel D.H."/>
            <person name="McCann M.C."/>
            <person name="SanMiguel P."/>
            <person name="Myers A.M."/>
            <person name="Nettleton D."/>
            <person name="Nguyen J."/>
            <person name="Penning B.W."/>
            <person name="Ponnala L."/>
            <person name="Schneider K.L."/>
            <person name="Schwartz D.C."/>
            <person name="Sharma A."/>
            <person name="Soderlund C."/>
            <person name="Springer N.M."/>
            <person name="Sun Q."/>
            <person name="Wang H."/>
            <person name="Waterman M."/>
            <person name="Westerman R."/>
            <person name="Wolfgruber T.K."/>
            <person name="Yang L."/>
            <person name="Yu Y."/>
            <person name="Zhang L."/>
            <person name="Zhou S."/>
            <person name="Zhu Q."/>
            <person name="Bennetzen J.L."/>
            <person name="Dawe R.K."/>
            <person name="Jiang J."/>
            <person name="Jiang N."/>
            <person name="Presting G.G."/>
            <person name="Wessler S.R."/>
            <person name="Aluru S."/>
            <person name="Martienssen R.A."/>
            <person name="Clifton S.W."/>
            <person name="McCombie W.R."/>
            <person name="Wing R.A."/>
            <person name="Wilson R.K."/>
        </authorList>
    </citation>
    <scope>NUCLEOTIDE SEQUENCE [LARGE SCALE GENOMIC DNA]</scope>
    <source>
        <strain evidence="4">cv. B73</strain>
    </source>
</reference>
<evidence type="ECO:0000313" key="4">
    <source>
        <dbReference type="Proteomes" id="UP000007305"/>
    </source>
</evidence>
<name>A0A804QIH7_MAIZE</name>
<proteinExistence type="predicted"/>
<accession>A0A804QIH7</accession>
<dbReference type="EnsemblPlants" id="Zm00001eb336560_T001">
    <property type="protein sequence ID" value="Zm00001eb336560_P001"/>
    <property type="gene ID" value="Zm00001eb336560"/>
</dbReference>
<dbReference type="AlphaFoldDB" id="A0A804QIH7"/>
<feature type="region of interest" description="Disordered" evidence="1">
    <location>
        <begin position="188"/>
        <end position="209"/>
    </location>
</feature>
<evidence type="ECO:0008006" key="5">
    <source>
        <dbReference type="Google" id="ProtNLM"/>
    </source>
</evidence>
<dbReference type="Proteomes" id="UP000007305">
    <property type="component" value="Chromosome 8"/>
</dbReference>
<reference evidence="3" key="2">
    <citation type="submission" date="2019-07" db="EMBL/GenBank/DDBJ databases">
        <authorList>
            <person name="Seetharam A."/>
            <person name="Woodhouse M."/>
            <person name="Cannon E."/>
        </authorList>
    </citation>
    <scope>NUCLEOTIDE SEQUENCE [LARGE SCALE GENOMIC DNA]</scope>
    <source>
        <strain evidence="3">cv. B73</strain>
    </source>
</reference>
<keyword evidence="2" id="KW-0732">Signal</keyword>
<feature type="signal peptide" evidence="2">
    <location>
        <begin position="1"/>
        <end position="21"/>
    </location>
</feature>
<evidence type="ECO:0000313" key="3">
    <source>
        <dbReference type="EnsemblPlants" id="Zm00001eb336560_P001"/>
    </source>
</evidence>
<keyword evidence="4" id="KW-1185">Reference proteome</keyword>
<protein>
    <recommendedName>
        <fullName evidence="5">Secreted protein</fullName>
    </recommendedName>
</protein>
<feature type="chain" id="PRO_5032914634" description="Secreted protein" evidence="2">
    <location>
        <begin position="22"/>
        <end position="209"/>
    </location>
</feature>
<organism evidence="3 4">
    <name type="scientific">Zea mays</name>
    <name type="common">Maize</name>
    <dbReference type="NCBI Taxonomy" id="4577"/>
    <lineage>
        <taxon>Eukaryota</taxon>
        <taxon>Viridiplantae</taxon>
        <taxon>Streptophyta</taxon>
        <taxon>Embryophyta</taxon>
        <taxon>Tracheophyta</taxon>
        <taxon>Spermatophyta</taxon>
        <taxon>Magnoliopsida</taxon>
        <taxon>Liliopsida</taxon>
        <taxon>Poales</taxon>
        <taxon>Poaceae</taxon>
        <taxon>PACMAD clade</taxon>
        <taxon>Panicoideae</taxon>
        <taxon>Andropogonodae</taxon>
        <taxon>Andropogoneae</taxon>
        <taxon>Tripsacinae</taxon>
        <taxon>Zea</taxon>
    </lineage>
</organism>
<dbReference type="Gramene" id="Zm00001eb336560_T001">
    <property type="protein sequence ID" value="Zm00001eb336560_P001"/>
    <property type="gene ID" value="Zm00001eb336560"/>
</dbReference>
<dbReference type="InParanoid" id="A0A804QIH7"/>
<evidence type="ECO:0000256" key="1">
    <source>
        <dbReference type="SAM" id="MobiDB-lite"/>
    </source>
</evidence>
<reference evidence="3" key="3">
    <citation type="submission" date="2021-05" db="UniProtKB">
        <authorList>
            <consortium name="EnsemblPlants"/>
        </authorList>
    </citation>
    <scope>IDENTIFICATION</scope>
    <source>
        <strain evidence="3">cv. B73</strain>
    </source>
</reference>